<dbReference type="Proteomes" id="UP001139534">
    <property type="component" value="Unassembled WGS sequence"/>
</dbReference>
<organism evidence="1 2">
    <name type="scientific">Paenibacillus mellifer</name>
    <dbReference type="NCBI Taxonomy" id="2937794"/>
    <lineage>
        <taxon>Bacteria</taxon>
        <taxon>Bacillati</taxon>
        <taxon>Bacillota</taxon>
        <taxon>Bacilli</taxon>
        <taxon>Bacillales</taxon>
        <taxon>Paenibacillaceae</taxon>
        <taxon>Paenibacillus</taxon>
    </lineage>
</organism>
<dbReference type="AlphaFoldDB" id="A0A9X1Y4F9"/>
<proteinExistence type="predicted"/>
<keyword evidence="2" id="KW-1185">Reference proteome</keyword>
<name>A0A9X1Y4F9_9BACL</name>
<evidence type="ECO:0000313" key="1">
    <source>
        <dbReference type="EMBL" id="MCK8489233.1"/>
    </source>
</evidence>
<reference evidence="1" key="1">
    <citation type="submission" date="2022-04" db="EMBL/GenBank/DDBJ databases">
        <authorList>
            <person name="Seo M.-J."/>
        </authorList>
    </citation>
    <scope>NUCLEOTIDE SEQUENCE</scope>
    <source>
        <strain evidence="1">MBLB2552</strain>
    </source>
</reference>
<evidence type="ECO:0000313" key="2">
    <source>
        <dbReference type="Proteomes" id="UP001139534"/>
    </source>
</evidence>
<sequence length="110" mass="12658">MIDNESLYFVEVDGVARLLALDVNVAEESGKTRLTYFDTNRDRTFNGKVIEENPSGFTFVSEHKQTHHFRLATASEFDRDWRIGGIEGSAPNFNTDDELHAWYRKIFLGL</sequence>
<dbReference type="RefSeq" id="WP_248553273.1">
    <property type="nucleotide sequence ID" value="NZ_JALPRK010000021.1"/>
</dbReference>
<protein>
    <submittedName>
        <fullName evidence="1">Uncharacterized protein</fullName>
    </submittedName>
</protein>
<gene>
    <name evidence="1" type="ORF">M0651_18840</name>
</gene>
<comment type="caution">
    <text evidence="1">The sequence shown here is derived from an EMBL/GenBank/DDBJ whole genome shotgun (WGS) entry which is preliminary data.</text>
</comment>
<dbReference type="EMBL" id="JALPRK010000021">
    <property type="protein sequence ID" value="MCK8489233.1"/>
    <property type="molecule type" value="Genomic_DNA"/>
</dbReference>
<accession>A0A9X1Y4F9</accession>